<protein>
    <submittedName>
        <fullName evidence="1">Uncharacterized protein</fullName>
    </submittedName>
</protein>
<gene>
    <name evidence="1" type="ORF">RchiOBHm_Chr2g0162981</name>
</gene>
<sequence length="54" mass="6072">MWKGRPPESLAVAAMTWQEAQGFHLPASSGFSWAWAWDLSFGLGLRFWAIGFLT</sequence>
<proteinExistence type="predicted"/>
<dbReference type="EMBL" id="PDCK01000040">
    <property type="protein sequence ID" value="PRQ53119.1"/>
    <property type="molecule type" value="Genomic_DNA"/>
</dbReference>
<dbReference type="Gramene" id="PRQ53119">
    <property type="protein sequence ID" value="PRQ53119"/>
    <property type="gene ID" value="RchiOBHm_Chr2g0162981"/>
</dbReference>
<evidence type="ECO:0000313" key="1">
    <source>
        <dbReference type="EMBL" id="PRQ53119.1"/>
    </source>
</evidence>
<accession>A0A2P6S356</accession>
<reference evidence="1 2" key="1">
    <citation type="journal article" date="2018" name="Nat. Genet.">
        <title>The Rosa genome provides new insights in the design of modern roses.</title>
        <authorList>
            <person name="Bendahmane M."/>
        </authorList>
    </citation>
    <scope>NUCLEOTIDE SEQUENCE [LARGE SCALE GENOMIC DNA]</scope>
    <source>
        <strain evidence="2">cv. Old Blush</strain>
    </source>
</reference>
<comment type="caution">
    <text evidence="1">The sequence shown here is derived from an EMBL/GenBank/DDBJ whole genome shotgun (WGS) entry which is preliminary data.</text>
</comment>
<dbReference type="Proteomes" id="UP000238479">
    <property type="component" value="Chromosome 2"/>
</dbReference>
<evidence type="ECO:0000313" key="2">
    <source>
        <dbReference type="Proteomes" id="UP000238479"/>
    </source>
</evidence>
<dbReference type="AlphaFoldDB" id="A0A2P6S356"/>
<name>A0A2P6S356_ROSCH</name>
<keyword evidence="2" id="KW-1185">Reference proteome</keyword>
<organism evidence="1 2">
    <name type="scientific">Rosa chinensis</name>
    <name type="common">China rose</name>
    <dbReference type="NCBI Taxonomy" id="74649"/>
    <lineage>
        <taxon>Eukaryota</taxon>
        <taxon>Viridiplantae</taxon>
        <taxon>Streptophyta</taxon>
        <taxon>Embryophyta</taxon>
        <taxon>Tracheophyta</taxon>
        <taxon>Spermatophyta</taxon>
        <taxon>Magnoliopsida</taxon>
        <taxon>eudicotyledons</taxon>
        <taxon>Gunneridae</taxon>
        <taxon>Pentapetalae</taxon>
        <taxon>rosids</taxon>
        <taxon>fabids</taxon>
        <taxon>Rosales</taxon>
        <taxon>Rosaceae</taxon>
        <taxon>Rosoideae</taxon>
        <taxon>Rosoideae incertae sedis</taxon>
        <taxon>Rosa</taxon>
    </lineage>
</organism>